<dbReference type="CDD" id="cd07518">
    <property type="entry name" value="HAD_YbiV-Like"/>
    <property type="match status" value="1"/>
</dbReference>
<proteinExistence type="predicted"/>
<reference evidence="1 2" key="1">
    <citation type="submission" date="2016-10" db="EMBL/GenBank/DDBJ databases">
        <authorList>
            <person name="de Groot N.N."/>
        </authorList>
    </citation>
    <scope>NUCLEOTIDE SEQUENCE [LARGE SCALE GENOMIC DNA]</scope>
    <source>
        <strain evidence="1 2">DSM 21019</strain>
    </source>
</reference>
<dbReference type="OrthoDB" id="9814970at2"/>
<dbReference type="AlphaFoldDB" id="A0A1I6H5H3"/>
<dbReference type="PANTHER" id="PTHR10000:SF53">
    <property type="entry name" value="5-AMINO-6-(5-PHOSPHO-D-RIBITYLAMINO)URACIL PHOSPHATASE YBJI-RELATED"/>
    <property type="match status" value="1"/>
</dbReference>
<dbReference type="InterPro" id="IPR036412">
    <property type="entry name" value="HAD-like_sf"/>
</dbReference>
<dbReference type="GO" id="GO:0000287">
    <property type="term" value="F:magnesium ion binding"/>
    <property type="evidence" value="ECO:0007669"/>
    <property type="project" value="TreeGrafter"/>
</dbReference>
<dbReference type="NCBIfam" id="TIGR01484">
    <property type="entry name" value="HAD-SF-IIB"/>
    <property type="match status" value="1"/>
</dbReference>
<dbReference type="Gene3D" id="3.40.50.1000">
    <property type="entry name" value="HAD superfamily/HAD-like"/>
    <property type="match status" value="1"/>
</dbReference>
<dbReference type="InterPro" id="IPR000150">
    <property type="entry name" value="Cof"/>
</dbReference>
<name>A0A1I6H5H3_9FLAO</name>
<dbReference type="SFLD" id="SFLDS00003">
    <property type="entry name" value="Haloacid_Dehalogenase"/>
    <property type="match status" value="1"/>
</dbReference>
<dbReference type="NCBIfam" id="TIGR00099">
    <property type="entry name" value="Cof-subfamily"/>
    <property type="match status" value="1"/>
</dbReference>
<dbReference type="Proteomes" id="UP000199534">
    <property type="component" value="Unassembled WGS sequence"/>
</dbReference>
<sequence length="276" mass="31104">MAQFEYPLPEDLKKVRLVITDMDGTLLNARHEVSDRFFELYRSLSARGVIFGAASGRQYQSIVQKLPEIRENMVIIAENGGLATYQGQELVSTPLPLQLRNEVLSALENVPGTYAVLCGKDNAYVKPHPDNFLDKLREYYTGFEIHENLHAFQGEIMKIAAYHFESSEQYIYPAVKQFETDLMVKVSGAHWVDLSHVDAHKGFALKIVQEHLGIAPEETMVFGDYNNDLEMMSRADFSFAMANAHPNVLDAARYQTASNEERGVDQVLEKLAEALG</sequence>
<dbReference type="GO" id="GO:0005829">
    <property type="term" value="C:cytosol"/>
    <property type="evidence" value="ECO:0007669"/>
    <property type="project" value="TreeGrafter"/>
</dbReference>
<dbReference type="GO" id="GO:0016791">
    <property type="term" value="F:phosphatase activity"/>
    <property type="evidence" value="ECO:0007669"/>
    <property type="project" value="UniProtKB-ARBA"/>
</dbReference>
<protein>
    <submittedName>
        <fullName evidence="1">Uncharacterized protein</fullName>
    </submittedName>
</protein>
<dbReference type="RefSeq" id="WP_092982710.1">
    <property type="nucleotide sequence ID" value="NZ_FOYQ01000002.1"/>
</dbReference>
<dbReference type="SFLD" id="SFLDG01140">
    <property type="entry name" value="C2.B:_Phosphomannomutase_and_P"/>
    <property type="match status" value="1"/>
</dbReference>
<dbReference type="SUPFAM" id="SSF56784">
    <property type="entry name" value="HAD-like"/>
    <property type="match status" value="1"/>
</dbReference>
<dbReference type="Pfam" id="PF08282">
    <property type="entry name" value="Hydrolase_3"/>
    <property type="match status" value="1"/>
</dbReference>
<dbReference type="PANTHER" id="PTHR10000">
    <property type="entry name" value="PHOSPHOSERINE PHOSPHATASE"/>
    <property type="match status" value="1"/>
</dbReference>
<dbReference type="Gene3D" id="3.30.1240.10">
    <property type="match status" value="1"/>
</dbReference>
<evidence type="ECO:0000313" key="2">
    <source>
        <dbReference type="Proteomes" id="UP000199534"/>
    </source>
</evidence>
<dbReference type="STRING" id="400055.SAMN04490243_2289"/>
<dbReference type="EMBL" id="FOYQ01000002">
    <property type="protein sequence ID" value="SFR49688.1"/>
    <property type="molecule type" value="Genomic_DNA"/>
</dbReference>
<dbReference type="InterPro" id="IPR006379">
    <property type="entry name" value="HAD-SF_hydro_IIB"/>
</dbReference>
<evidence type="ECO:0000313" key="1">
    <source>
        <dbReference type="EMBL" id="SFR49688.1"/>
    </source>
</evidence>
<organism evidence="1 2">
    <name type="scientific">Robiginitalea myxolifaciens</name>
    <dbReference type="NCBI Taxonomy" id="400055"/>
    <lineage>
        <taxon>Bacteria</taxon>
        <taxon>Pseudomonadati</taxon>
        <taxon>Bacteroidota</taxon>
        <taxon>Flavobacteriia</taxon>
        <taxon>Flavobacteriales</taxon>
        <taxon>Flavobacteriaceae</taxon>
        <taxon>Robiginitalea</taxon>
    </lineage>
</organism>
<keyword evidence="2" id="KW-1185">Reference proteome</keyword>
<dbReference type="InterPro" id="IPR023214">
    <property type="entry name" value="HAD_sf"/>
</dbReference>
<gene>
    <name evidence="1" type="ORF">SAMN04490243_2289</name>
</gene>
<dbReference type="PROSITE" id="PS01228">
    <property type="entry name" value="COF_1"/>
    <property type="match status" value="1"/>
</dbReference>
<accession>A0A1I6H5H3</accession>